<comment type="caution">
    <text evidence="16">The sequence shown here is derived from an EMBL/GenBank/DDBJ whole genome shotgun (WGS) entry which is preliminary data.</text>
</comment>
<protein>
    <recommendedName>
        <fullName evidence="3">histidine kinase</fullName>
        <ecNumber evidence="3">2.7.13.3</ecNumber>
    </recommendedName>
</protein>
<dbReference type="InterPro" id="IPR003594">
    <property type="entry name" value="HATPase_dom"/>
</dbReference>
<dbReference type="InterPro" id="IPR036890">
    <property type="entry name" value="HATPase_C_sf"/>
</dbReference>
<dbReference type="GO" id="GO:0005524">
    <property type="term" value="F:ATP binding"/>
    <property type="evidence" value="ECO:0007669"/>
    <property type="project" value="UniProtKB-KW"/>
</dbReference>
<dbReference type="PRINTS" id="PR00344">
    <property type="entry name" value="BCTRLSENSOR"/>
</dbReference>
<evidence type="ECO:0000256" key="11">
    <source>
        <dbReference type="ARBA" id="ARBA00022989"/>
    </source>
</evidence>
<evidence type="ECO:0000259" key="15">
    <source>
        <dbReference type="PROSITE" id="PS50109"/>
    </source>
</evidence>
<keyword evidence="6" id="KW-0808">Transferase</keyword>
<dbReference type="RefSeq" id="WP_009488089.1">
    <property type="nucleotide sequence ID" value="NZ_AMYT01000002.1"/>
</dbReference>
<dbReference type="GO" id="GO:0000155">
    <property type="term" value="F:phosphorelay sensor kinase activity"/>
    <property type="evidence" value="ECO:0007669"/>
    <property type="project" value="InterPro"/>
</dbReference>
<dbReference type="EMBL" id="AMYT01000002">
    <property type="protein sequence ID" value="EKU28018.1"/>
    <property type="molecule type" value="Genomic_DNA"/>
</dbReference>
<proteinExistence type="predicted"/>
<dbReference type="STRING" id="1234409.C683_0061"/>
<evidence type="ECO:0000256" key="7">
    <source>
        <dbReference type="ARBA" id="ARBA00022692"/>
    </source>
</evidence>
<dbReference type="PATRIC" id="fig|1234409.3.peg.59"/>
<dbReference type="InterPro" id="IPR004358">
    <property type="entry name" value="Sig_transdc_His_kin-like_C"/>
</dbReference>
<dbReference type="GO" id="GO:0005886">
    <property type="term" value="C:plasma membrane"/>
    <property type="evidence" value="ECO:0007669"/>
    <property type="project" value="UniProtKB-SubCell"/>
</dbReference>
<keyword evidence="8" id="KW-0547">Nucleotide-binding</keyword>
<reference evidence="16 17" key="1">
    <citation type="journal article" date="2013" name="Genome Announc.">
        <title>Draft Genome Sequence of Catellicoccus marimammalium, a Novel Species Commonly Found in Gull Feces.</title>
        <authorList>
            <person name="Weigand M.R."/>
            <person name="Ryu H."/>
            <person name="Bozcek L."/>
            <person name="Konstantinidis K.T."/>
            <person name="Santo Domingo J.W."/>
        </authorList>
    </citation>
    <scope>NUCLEOTIDE SEQUENCE [LARGE SCALE GENOMIC DNA]</scope>
    <source>
        <strain evidence="16 17">M35/04/3</strain>
    </source>
</reference>
<sequence length="364" mass="42005">MLLLLLINCSVLIILGQIIQRSPALENMIFGIKVVFWDTFQKQAVYSWQSIFVIVCLLVDIGITYWRIKRRYKQYQLQHILSELHYIANGHYDHLVHFELNGDLGSIVDSINGLVRSTKEAIEEERRMKDSKEELITNISHDIRTPLTSIIGYLQLIENQDHLSEEELKKYVHIAYSKAEQMKVMVDDLFEYATMQQNPNSQLHLTVFDLSQLMNQIAVDFQLQTENDALQLTTISEPENICIEADPDKIVRIFSNLLSNAFKYGEGATKIEMLAQKEHDQVRIVVRNNGRKIPKHALSRLFDRFYRVDSSRTSQIKGTGLGLAIVESIVQLHHGKIEVTSNDDWTSFIITLPLQQNETSERGF</sequence>
<keyword evidence="10" id="KW-0067">ATP-binding</keyword>
<keyword evidence="4" id="KW-1003">Cell membrane</keyword>
<dbReference type="SMART" id="SM00387">
    <property type="entry name" value="HATPase_c"/>
    <property type="match status" value="1"/>
</dbReference>
<dbReference type="InterPro" id="IPR036097">
    <property type="entry name" value="HisK_dim/P_sf"/>
</dbReference>
<evidence type="ECO:0000256" key="3">
    <source>
        <dbReference type="ARBA" id="ARBA00012438"/>
    </source>
</evidence>
<evidence type="ECO:0000256" key="12">
    <source>
        <dbReference type="ARBA" id="ARBA00023012"/>
    </source>
</evidence>
<dbReference type="SMART" id="SM00388">
    <property type="entry name" value="HisKA"/>
    <property type="match status" value="1"/>
</dbReference>
<dbReference type="SUPFAM" id="SSF55874">
    <property type="entry name" value="ATPase domain of HSP90 chaperone/DNA topoisomerase II/histidine kinase"/>
    <property type="match status" value="1"/>
</dbReference>
<keyword evidence="17" id="KW-1185">Reference proteome</keyword>
<dbReference type="FunFam" id="1.10.287.130:FF:000008">
    <property type="entry name" value="Two-component sensor histidine kinase"/>
    <property type="match status" value="1"/>
</dbReference>
<comment type="catalytic activity">
    <reaction evidence="1">
        <text>ATP + protein L-histidine = ADP + protein N-phospho-L-histidine.</text>
        <dbReference type="EC" id="2.7.13.3"/>
    </reaction>
</comment>
<dbReference type="Pfam" id="PF00512">
    <property type="entry name" value="HisKA"/>
    <property type="match status" value="1"/>
</dbReference>
<dbReference type="PANTHER" id="PTHR45528">
    <property type="entry name" value="SENSOR HISTIDINE KINASE CPXA"/>
    <property type="match status" value="1"/>
</dbReference>
<keyword evidence="13 14" id="KW-0472">Membrane</keyword>
<dbReference type="InterPro" id="IPR050398">
    <property type="entry name" value="HssS/ArlS-like"/>
</dbReference>
<dbReference type="Gene3D" id="3.30.565.10">
    <property type="entry name" value="Histidine kinase-like ATPase, C-terminal domain"/>
    <property type="match status" value="1"/>
</dbReference>
<dbReference type="PANTHER" id="PTHR45528:SF1">
    <property type="entry name" value="SENSOR HISTIDINE KINASE CPXA"/>
    <property type="match status" value="1"/>
</dbReference>
<evidence type="ECO:0000256" key="14">
    <source>
        <dbReference type="SAM" id="Phobius"/>
    </source>
</evidence>
<dbReference type="FunFam" id="3.30.565.10:FF:000006">
    <property type="entry name" value="Sensor histidine kinase WalK"/>
    <property type="match status" value="1"/>
</dbReference>
<evidence type="ECO:0000256" key="6">
    <source>
        <dbReference type="ARBA" id="ARBA00022679"/>
    </source>
</evidence>
<evidence type="ECO:0000256" key="10">
    <source>
        <dbReference type="ARBA" id="ARBA00022840"/>
    </source>
</evidence>
<dbReference type="eggNOG" id="COG5002">
    <property type="taxonomic scope" value="Bacteria"/>
</dbReference>
<dbReference type="AlphaFoldDB" id="K8ZNA4"/>
<keyword evidence="11 14" id="KW-1133">Transmembrane helix</keyword>
<evidence type="ECO:0000256" key="5">
    <source>
        <dbReference type="ARBA" id="ARBA00022553"/>
    </source>
</evidence>
<gene>
    <name evidence="16" type="ORF">C683_0061</name>
</gene>
<keyword evidence="5" id="KW-0597">Phosphoprotein</keyword>
<keyword evidence="7 14" id="KW-0812">Transmembrane</keyword>
<accession>K8ZNA4</accession>
<evidence type="ECO:0000256" key="1">
    <source>
        <dbReference type="ARBA" id="ARBA00000085"/>
    </source>
</evidence>
<keyword evidence="12" id="KW-0902">Two-component regulatory system</keyword>
<evidence type="ECO:0000256" key="4">
    <source>
        <dbReference type="ARBA" id="ARBA00022475"/>
    </source>
</evidence>
<dbReference type="InterPro" id="IPR003661">
    <property type="entry name" value="HisK_dim/P_dom"/>
</dbReference>
<feature type="domain" description="Histidine kinase" evidence="15">
    <location>
        <begin position="138"/>
        <end position="356"/>
    </location>
</feature>
<feature type="transmembrane region" description="Helical" evidence="14">
    <location>
        <begin position="45"/>
        <end position="66"/>
    </location>
</feature>
<evidence type="ECO:0000256" key="2">
    <source>
        <dbReference type="ARBA" id="ARBA00004651"/>
    </source>
</evidence>
<dbReference type="OrthoDB" id="335833at2"/>
<evidence type="ECO:0000256" key="9">
    <source>
        <dbReference type="ARBA" id="ARBA00022777"/>
    </source>
</evidence>
<dbReference type="CDD" id="cd00082">
    <property type="entry name" value="HisKA"/>
    <property type="match status" value="1"/>
</dbReference>
<dbReference type="Pfam" id="PF02518">
    <property type="entry name" value="HATPase_c"/>
    <property type="match status" value="1"/>
</dbReference>
<dbReference type="InterPro" id="IPR005467">
    <property type="entry name" value="His_kinase_dom"/>
</dbReference>
<keyword evidence="9 16" id="KW-0418">Kinase</keyword>
<comment type="subcellular location">
    <subcellularLocation>
        <location evidence="2">Cell membrane</location>
        <topology evidence="2">Multi-pass membrane protein</topology>
    </subcellularLocation>
</comment>
<evidence type="ECO:0000256" key="8">
    <source>
        <dbReference type="ARBA" id="ARBA00022741"/>
    </source>
</evidence>
<dbReference type="PROSITE" id="PS50109">
    <property type="entry name" value="HIS_KIN"/>
    <property type="match status" value="1"/>
</dbReference>
<dbReference type="EC" id="2.7.13.3" evidence="3"/>
<dbReference type="Gene3D" id="1.10.287.130">
    <property type="match status" value="1"/>
</dbReference>
<evidence type="ECO:0000313" key="16">
    <source>
        <dbReference type="EMBL" id="EKU28018.1"/>
    </source>
</evidence>
<organism evidence="16 17">
    <name type="scientific">Catellicoccus marimammalium M35/04/3</name>
    <dbReference type="NCBI Taxonomy" id="1234409"/>
    <lineage>
        <taxon>Bacteria</taxon>
        <taxon>Bacillati</taxon>
        <taxon>Bacillota</taxon>
        <taxon>Bacilli</taxon>
        <taxon>Lactobacillales</taxon>
        <taxon>Enterococcaceae</taxon>
        <taxon>Catellicoccus</taxon>
    </lineage>
</organism>
<dbReference type="SUPFAM" id="SSF47384">
    <property type="entry name" value="Homodimeric domain of signal transducing histidine kinase"/>
    <property type="match status" value="1"/>
</dbReference>
<dbReference type="Proteomes" id="UP000016057">
    <property type="component" value="Unassembled WGS sequence"/>
</dbReference>
<name>K8ZNA4_9ENTE</name>
<evidence type="ECO:0000313" key="17">
    <source>
        <dbReference type="Proteomes" id="UP000016057"/>
    </source>
</evidence>
<evidence type="ECO:0000256" key="13">
    <source>
        <dbReference type="ARBA" id="ARBA00023136"/>
    </source>
</evidence>